<evidence type="ECO:0000259" key="7">
    <source>
        <dbReference type="Pfam" id="PF17802"/>
    </source>
</evidence>
<organism evidence="8 9">
    <name type="scientific">Enterococcus hulanensis</name>
    <dbReference type="NCBI Taxonomy" id="2559929"/>
    <lineage>
        <taxon>Bacteria</taxon>
        <taxon>Bacillati</taxon>
        <taxon>Bacillota</taxon>
        <taxon>Bacilli</taxon>
        <taxon>Lactobacillales</taxon>
        <taxon>Enterococcaceae</taxon>
        <taxon>Enterococcus</taxon>
    </lineage>
</organism>
<name>A0ABU3F6L6_9ENTE</name>
<evidence type="ECO:0000313" key="9">
    <source>
        <dbReference type="Proteomes" id="UP001252875"/>
    </source>
</evidence>
<evidence type="ECO:0000256" key="1">
    <source>
        <dbReference type="ARBA" id="ARBA00004613"/>
    </source>
</evidence>
<feature type="non-terminal residue" evidence="8">
    <location>
        <position position="1621"/>
    </location>
</feature>
<protein>
    <submittedName>
        <fullName evidence="8">SpaA isopeptide-forming pilin-related protein</fullName>
    </submittedName>
</protein>
<dbReference type="RefSeq" id="WP_311823730.1">
    <property type="nucleotide sequence ID" value="NZ_JARPYF010000025.1"/>
</dbReference>
<dbReference type="InterPro" id="IPR013783">
    <property type="entry name" value="Ig-like_fold"/>
</dbReference>
<feature type="region of interest" description="Disordered" evidence="4">
    <location>
        <begin position="210"/>
        <end position="282"/>
    </location>
</feature>
<evidence type="ECO:0000259" key="6">
    <source>
        <dbReference type="Pfam" id="PF17210"/>
    </source>
</evidence>
<dbReference type="EMBL" id="JARPYI010000024">
    <property type="protein sequence ID" value="MDT2602586.1"/>
    <property type="molecule type" value="Genomic_DNA"/>
</dbReference>
<sequence>MREKIKQKPIVAVLLPIFFLLVVGISVYQWNPLKADDQNTHLVDVKINGEKIDDGFSVTEPASVLEMSAEKAQVLKFVESDKYQVNHLLDEEGQILLIKERSSKELTHYLDLVDAAQKSTKDTEATDQTTASSEESTNQTSTSQEVEEIESQLFYVVEEGKKVPYLLMNKEETIWLSIFNKKVTEATKVVLEIPNTNKKQSLISFSPIKSETTETSKKEEKVPTSSENKEGNDSSEKKKQAETTEKSSSSNVEKETTSSSKAKVTSKKAGSTTKTAKLTKDEKKRNQAIEQLLKEDYTEKDSFKPIELLAAAASSRETKDASSPISVTGAKMTIKDGIENFDGTNDNPGYDSGFSNGLVRSFDSVLYLLTFSLEANDPTTTYSDIKYRVDMELPDAFALDDSGKQRFNAEIVDSEHGEFVDTSATTKTSKGYVESTIKANGQILLPMFVNVYGAQHGTLIKPTMKITIISAKNDKTGKTEDINLVYDNPSEMSALDLKETKVSAKPSVKPVLTKGNRKSLKDFSPDLTASEWDNWDAMGLGVTLSLEPIAGRGKADFKGSTFPSGEIKVEIGSGSVYTAPNGDEKTLTVAETGGDTSPVYAMTSSVAKNDVTGWNQLMHSGKTLNITEDILPLNIPKGKSDQIYLTEPNVSLEDKKKIGVLDTGNIDVTNSNSSITLKNSDYEPINNPYTYQLSGEKVSSNIKPFSSSMLIVQWCRDYLIKQDVGLLSTTVRATSITYEGTNHSIDENAEGAKVVFLDSLVQDGLYTNTGVFTKRFGDEGGFVSLNTWGAWDRSVGDAVVGYGEPGIFFGGACINHSPIVREAEQIFRWNANSFEYDLSRKVYSQCEATGNFLRSKTRYGVGKTKDYPDKIILSKTDLENQYTWYTTPEEAASNGKISAVKMTYTKSDQSLSTWSGAPIKVIGIPGAKDSTGKDNIGLATSFFNDSNHKELYQHPPVGEEYTPSTYDDSGVVIKEHGYYDMFRGDTLFIKPFGISTTTAPKHPVYKTTEEVEWEVKGNTRSNAGTKYGVKLTTTLPKGLEYKHGSSTNSSGVPIDEPAFSKNAVTGETTLVWEFNSLDPSQGDLAEVNFITTPNLKGLTFSANSIAEATVKTVGDMWIQDDPSIKDTSKEEFRASSGKVQLYQMQQIVLTKEVDKDYIEVDTNDAANPAASNDITYKITLENNSTDKLLNVRVVDVMPYNGDILQSNFDGSYTVKKIKVVEGSGDITYTKDPVSDKFRDNPNEIYGWGPYVPDVSSPTIIENAKGFLVSTDELAVGDKLTFEVTISPKNQKAGNIYRNRATFNSNLNLPVSSNIVQTQVLGRDLTGYVWYDDDYNGLINSGEDPVGNIPVKLYRTSYENGSYTKQLVKKSLTGQDFVDGNNDSLIKTGSDGKYKFSNLPEGEYIAEFVIEDIVVTKKIVIVTKKKVGSDDTLNSKADPNTFKTDGYDQPKLNDLPLAPLLGTDKIHHITDVNAGLTRLSKIRLFKYEEGTVIDADGDGKLSDEEIEASTTNALEGAEFQLYKGKSDNPNTIKDENKIGTVKVTGSDGWLEFESLPPGDYTIVETKAPAGFELLKDPIGVTVPTYNYIAIVHVPDKGQTKLPFTGSTKAMRIILIAAAVLMV</sequence>
<gene>
    <name evidence="8" type="ORF">P7D85_22715</name>
</gene>
<dbReference type="InterPro" id="IPR018247">
    <property type="entry name" value="EF_Hand_1_Ca_BS"/>
</dbReference>
<feature type="region of interest" description="Disordered" evidence="4">
    <location>
        <begin position="120"/>
        <end position="145"/>
    </location>
</feature>
<reference evidence="8 9" key="1">
    <citation type="submission" date="2023-03" db="EMBL/GenBank/DDBJ databases">
        <authorList>
            <person name="Shen W."/>
            <person name="Cai J."/>
        </authorList>
    </citation>
    <scope>NUCLEOTIDE SEQUENCE [LARGE SCALE GENOMIC DNA]</scope>
    <source>
        <strain evidence="8 9">D6-4</strain>
    </source>
</reference>
<feature type="compositionally biased region" description="Basic and acidic residues" evidence="4">
    <location>
        <begin position="211"/>
        <end position="245"/>
    </location>
</feature>
<comment type="subcellular location">
    <subcellularLocation>
        <location evidence="1">Secreted</location>
    </subcellularLocation>
</comment>
<dbReference type="Pfam" id="PF17210">
    <property type="entry name" value="SdrD_B"/>
    <property type="match status" value="1"/>
</dbReference>
<evidence type="ECO:0000313" key="8">
    <source>
        <dbReference type="EMBL" id="MDT2602586.1"/>
    </source>
</evidence>
<feature type="domain" description="SD-repeat containing protein B" evidence="6">
    <location>
        <begin position="1326"/>
        <end position="1445"/>
    </location>
</feature>
<feature type="domain" description="SpaA-like prealbumin fold" evidence="7">
    <location>
        <begin position="1505"/>
        <end position="1585"/>
    </location>
</feature>
<comment type="caution">
    <text evidence="8">The sequence shown here is derived from an EMBL/GenBank/DDBJ whole genome shotgun (WGS) entry which is preliminary data.</text>
</comment>
<keyword evidence="9" id="KW-1185">Reference proteome</keyword>
<dbReference type="Pfam" id="PF17802">
    <property type="entry name" value="SpaA"/>
    <property type="match status" value="1"/>
</dbReference>
<dbReference type="Gene3D" id="2.60.40.10">
    <property type="entry name" value="Immunoglobulins"/>
    <property type="match status" value="2"/>
</dbReference>
<evidence type="ECO:0000256" key="3">
    <source>
        <dbReference type="ARBA" id="ARBA00022729"/>
    </source>
</evidence>
<keyword evidence="2" id="KW-0964">Secreted</keyword>
<dbReference type="Proteomes" id="UP001252875">
    <property type="component" value="Unassembled WGS sequence"/>
</dbReference>
<dbReference type="SUPFAM" id="SSF117074">
    <property type="entry name" value="Hypothetical protein PA1324"/>
    <property type="match status" value="1"/>
</dbReference>
<dbReference type="InterPro" id="IPR041033">
    <property type="entry name" value="SpaA_PFL_dom_1"/>
</dbReference>
<dbReference type="PROSITE" id="PS00018">
    <property type="entry name" value="EF_HAND_1"/>
    <property type="match status" value="1"/>
</dbReference>
<keyword evidence="3" id="KW-0732">Signal</keyword>
<evidence type="ECO:0000256" key="4">
    <source>
        <dbReference type="SAM" id="MobiDB-lite"/>
    </source>
</evidence>
<evidence type="ECO:0000256" key="5">
    <source>
        <dbReference type="SAM" id="Phobius"/>
    </source>
</evidence>
<keyword evidence="5" id="KW-0812">Transmembrane</keyword>
<proteinExistence type="predicted"/>
<keyword evidence="5" id="KW-0472">Membrane</keyword>
<dbReference type="InterPro" id="IPR033764">
    <property type="entry name" value="Sdr_B"/>
</dbReference>
<evidence type="ECO:0000256" key="2">
    <source>
        <dbReference type="ARBA" id="ARBA00022525"/>
    </source>
</evidence>
<feature type="transmembrane region" description="Helical" evidence="5">
    <location>
        <begin position="12"/>
        <end position="30"/>
    </location>
</feature>
<keyword evidence="5" id="KW-1133">Transmembrane helix</keyword>
<accession>A0ABU3F6L6</accession>
<feature type="compositionally biased region" description="Low complexity" evidence="4">
    <location>
        <begin position="128"/>
        <end position="144"/>
    </location>
</feature>
<dbReference type="SUPFAM" id="SSF49478">
    <property type="entry name" value="Cna protein B-type domain"/>
    <property type="match status" value="1"/>
</dbReference>
<feature type="compositionally biased region" description="Low complexity" evidence="4">
    <location>
        <begin position="257"/>
        <end position="276"/>
    </location>
</feature>